<evidence type="ECO:0000256" key="1">
    <source>
        <dbReference type="ARBA" id="ARBA00004811"/>
    </source>
</evidence>
<accession>A0ABV3PCU3</accession>
<dbReference type="InterPro" id="IPR036968">
    <property type="entry name" value="Enolpyruvate_Tfrase_sf"/>
</dbReference>
<dbReference type="InterPro" id="IPR001986">
    <property type="entry name" value="Enolpyruvate_Tfrase_dom"/>
</dbReference>
<dbReference type="GO" id="GO:0003866">
    <property type="term" value="F:3-phosphoshikimate 1-carboxyvinyltransferase activity"/>
    <property type="evidence" value="ECO:0007669"/>
    <property type="project" value="UniProtKB-EC"/>
</dbReference>
<evidence type="ECO:0000256" key="7">
    <source>
        <dbReference type="ARBA" id="ARBA00044633"/>
    </source>
</evidence>
<dbReference type="InterPro" id="IPR023193">
    <property type="entry name" value="EPSP_synthase_CS"/>
</dbReference>
<dbReference type="PANTHER" id="PTHR21090">
    <property type="entry name" value="AROM/DEHYDROQUINATE SYNTHASE"/>
    <property type="match status" value="1"/>
</dbReference>
<dbReference type="EC" id="2.5.1.19" evidence="3 8"/>
<proteinExistence type="inferred from homology"/>
<evidence type="ECO:0000259" key="10">
    <source>
        <dbReference type="Pfam" id="PF00275"/>
    </source>
</evidence>
<comment type="pathway">
    <text evidence="1">Metabolic intermediate biosynthesis; chorismate biosynthesis; chorismate from D-erythrose 4-phosphate and phosphoenolpyruvate: step 6/7.</text>
</comment>
<dbReference type="CDD" id="cd01556">
    <property type="entry name" value="EPSP_synthase"/>
    <property type="match status" value="1"/>
</dbReference>
<keyword evidence="4" id="KW-0028">Amino-acid biosynthesis</keyword>
<dbReference type="InterPro" id="IPR006264">
    <property type="entry name" value="EPSP_synthase"/>
</dbReference>
<evidence type="ECO:0000313" key="11">
    <source>
        <dbReference type="EMBL" id="MEW9267287.1"/>
    </source>
</evidence>
<feature type="domain" description="Enolpyruvate transferase" evidence="10">
    <location>
        <begin position="35"/>
        <end position="361"/>
    </location>
</feature>
<comment type="catalytic activity">
    <reaction evidence="7">
        <text>3-phosphoshikimate + phosphoenolpyruvate = 5-O-(1-carboxyvinyl)-3-phosphoshikimate + phosphate</text>
        <dbReference type="Rhea" id="RHEA:21256"/>
        <dbReference type="ChEBI" id="CHEBI:43474"/>
        <dbReference type="ChEBI" id="CHEBI:57701"/>
        <dbReference type="ChEBI" id="CHEBI:58702"/>
        <dbReference type="ChEBI" id="CHEBI:145989"/>
        <dbReference type="EC" id="2.5.1.19"/>
    </reaction>
    <physiologicalReaction direction="left-to-right" evidence="7">
        <dbReference type="Rhea" id="RHEA:21257"/>
    </physiologicalReaction>
</comment>
<evidence type="ECO:0000256" key="2">
    <source>
        <dbReference type="ARBA" id="ARBA00009948"/>
    </source>
</evidence>
<dbReference type="RefSeq" id="WP_367640563.1">
    <property type="nucleotide sequence ID" value="NZ_JBFNQN010000016.1"/>
</dbReference>
<comment type="caution">
    <text evidence="11">The sequence shown here is derived from an EMBL/GenBank/DDBJ whole genome shotgun (WGS) entry which is preliminary data.</text>
</comment>
<evidence type="ECO:0000256" key="5">
    <source>
        <dbReference type="ARBA" id="ARBA00022679"/>
    </source>
</evidence>
<name>A0ABV3PCU3_9ACTN</name>
<reference evidence="11 12" key="1">
    <citation type="submission" date="2024-07" db="EMBL/GenBank/DDBJ databases">
        <authorList>
            <person name="Thanompreechachai J."/>
            <person name="Duangmal K."/>
        </authorList>
    </citation>
    <scope>NUCLEOTIDE SEQUENCE [LARGE SCALE GENOMIC DNA]</scope>
    <source>
        <strain evidence="11 12">KCTC 19886</strain>
    </source>
</reference>
<evidence type="ECO:0000313" key="12">
    <source>
        <dbReference type="Proteomes" id="UP001555826"/>
    </source>
</evidence>
<keyword evidence="12" id="KW-1185">Reference proteome</keyword>
<keyword evidence="5 11" id="KW-0808">Transferase</keyword>
<dbReference type="InterPro" id="IPR013792">
    <property type="entry name" value="RNA3'P_cycl/enolpyr_Trfase_a/b"/>
</dbReference>
<evidence type="ECO:0000256" key="4">
    <source>
        <dbReference type="ARBA" id="ARBA00022605"/>
    </source>
</evidence>
<protein>
    <recommendedName>
        <fullName evidence="3 8">3-phosphoshikimate 1-carboxyvinyltransferase</fullName>
        <ecNumber evidence="3 8">2.5.1.19</ecNumber>
    </recommendedName>
</protein>
<comment type="similarity">
    <text evidence="2">Belongs to the EPSP synthase family.</text>
</comment>
<evidence type="ECO:0000256" key="6">
    <source>
        <dbReference type="ARBA" id="ARBA00023141"/>
    </source>
</evidence>
<dbReference type="EMBL" id="JBFNQN010000016">
    <property type="protein sequence ID" value="MEW9267287.1"/>
    <property type="molecule type" value="Genomic_DNA"/>
</dbReference>
<dbReference type="Pfam" id="PF00275">
    <property type="entry name" value="EPSP_synthase"/>
    <property type="match status" value="1"/>
</dbReference>
<dbReference type="PANTHER" id="PTHR21090:SF5">
    <property type="entry name" value="PENTAFUNCTIONAL AROM POLYPEPTIDE"/>
    <property type="match status" value="1"/>
</dbReference>
<dbReference type="NCBIfam" id="TIGR01356">
    <property type="entry name" value="aroA"/>
    <property type="match status" value="1"/>
</dbReference>
<dbReference type="PROSITE" id="PS00885">
    <property type="entry name" value="EPSP_SYNTHASE_2"/>
    <property type="match status" value="1"/>
</dbReference>
<dbReference type="Gene3D" id="3.65.10.10">
    <property type="entry name" value="Enolpyruvate transferase domain"/>
    <property type="match status" value="2"/>
</dbReference>
<dbReference type="SUPFAM" id="SSF55205">
    <property type="entry name" value="EPT/RTPC-like"/>
    <property type="match status" value="1"/>
</dbReference>
<keyword evidence="6" id="KW-0057">Aromatic amino acid biosynthesis</keyword>
<organism evidence="11 12">
    <name type="scientific">Kineococcus endophyticus</name>
    <dbReference type="NCBI Taxonomy" id="1181883"/>
    <lineage>
        <taxon>Bacteria</taxon>
        <taxon>Bacillati</taxon>
        <taxon>Actinomycetota</taxon>
        <taxon>Actinomycetes</taxon>
        <taxon>Kineosporiales</taxon>
        <taxon>Kineosporiaceae</taxon>
        <taxon>Kineococcus</taxon>
    </lineage>
</organism>
<dbReference type="Proteomes" id="UP001555826">
    <property type="component" value="Unassembled WGS sequence"/>
</dbReference>
<feature type="region of interest" description="Disordered" evidence="9">
    <location>
        <begin position="1"/>
        <end position="26"/>
    </location>
</feature>
<evidence type="ECO:0000256" key="9">
    <source>
        <dbReference type="SAM" id="MobiDB-lite"/>
    </source>
</evidence>
<evidence type="ECO:0000256" key="3">
    <source>
        <dbReference type="ARBA" id="ARBA00012450"/>
    </source>
</evidence>
<gene>
    <name evidence="11" type="primary">aroA</name>
    <name evidence="11" type="ORF">AB1207_21265</name>
</gene>
<sequence>MRSGRRWTSTRTPARHGSPEWRAGDGRAQLGAGGGVHLDARQSGTTSRFVLPALALLPGRSVLDGSSQLRARPFGPLVEALRELGARVEELGVPGRLPVAVTGPLEGGSVALPGHLSSQFLSGLLLAGPLMRDGLRAELTSAPVSVPYLEMTAAVMRSFGADVDGVHVRPGGYTGVEYDVEPDASAASYFLGAAAVTGGRITVEGLGSASLQGDVGFADVLERMGARLERTANSVTVTGTGRLSGIDVDMADISDTAQTLAAVAVHADGPTRVRGIGFIRGKETDRIAAVVAELRRAGIEASEDPDGFTVHPGTPAPTRFATYEDHRMAMSLALLGLRHSGMEISDPSCVAKTYPEFFTDLAALA</sequence>
<evidence type="ECO:0000256" key="8">
    <source>
        <dbReference type="NCBIfam" id="TIGR01356"/>
    </source>
</evidence>
<feature type="compositionally biased region" description="Polar residues" evidence="9">
    <location>
        <begin position="1"/>
        <end position="12"/>
    </location>
</feature>